<accession>A0A765T0M2</accession>
<dbReference type="EMBL" id="DAAYTU010000007">
    <property type="protein sequence ID" value="HAG5769925.1"/>
    <property type="molecule type" value="Genomic_DNA"/>
</dbReference>
<evidence type="ECO:0000313" key="1">
    <source>
        <dbReference type="EMBL" id="HAG5769925.1"/>
    </source>
</evidence>
<proteinExistence type="predicted"/>
<gene>
    <name evidence="1" type="ORF">GGB84_001548</name>
</gene>
<sequence length="199" mass="23447">MNKIRLYIYPLYLGFVIVPLLVWPTVVALVVVGITLSFLMEMLLSNSFMHRRISLLELQLWLSAEYALFFCVMCCVGWQFSCRTQSELKSRLHCWLVFAPVYFWLLLWNIIFYVAPAQIALLENMRNFFLTIVWLPLNFSPFWPQPWTDFIGPISAQLGFALGYYCQWCGKNRSQRNKRGEWVMCLSFVTLGMIAWALR</sequence>
<dbReference type="AlphaFoldDB" id="A0A765T0M2"/>
<name>A0A765T0M2_ECOLX</name>
<organism evidence="1">
    <name type="scientific">Escherichia coli</name>
    <dbReference type="NCBI Taxonomy" id="562"/>
    <lineage>
        <taxon>Bacteria</taxon>
        <taxon>Pseudomonadati</taxon>
        <taxon>Pseudomonadota</taxon>
        <taxon>Gammaproteobacteria</taxon>
        <taxon>Enterobacterales</taxon>
        <taxon>Enterobacteriaceae</taxon>
        <taxon>Escherichia</taxon>
    </lineage>
</organism>
<comment type="caution">
    <text evidence="1">The sequence shown here is derived from an EMBL/GenBank/DDBJ whole genome shotgun (WGS) entry which is preliminary data.</text>
</comment>
<protein>
    <submittedName>
        <fullName evidence="1">Uncharacterized protein</fullName>
    </submittedName>
</protein>
<reference evidence="1" key="1">
    <citation type="journal article" date="2018" name="Genome Biol.">
        <title>SKESA: strategic k-mer extension for scrupulous assemblies.</title>
        <authorList>
            <person name="Souvorov A."/>
            <person name="Agarwala R."/>
            <person name="Lipman D.J."/>
        </authorList>
    </citation>
    <scope>NUCLEOTIDE SEQUENCE [LARGE SCALE GENOMIC DNA]</scope>
    <source>
        <strain evidence="1">1839</strain>
    </source>
</reference>
<reference evidence="1" key="2">
    <citation type="submission" date="2020-02" db="EMBL/GenBank/DDBJ databases">
        <authorList>
            <consortium name="NCBI Pathogen Detection Project"/>
        </authorList>
    </citation>
    <scope>NUCLEOTIDE SEQUENCE</scope>
    <source>
        <strain evidence="1">1839</strain>
    </source>
</reference>